<keyword evidence="3" id="KW-1185">Reference proteome</keyword>
<reference evidence="2 3" key="1">
    <citation type="submission" date="2018-12" db="EMBL/GenBank/DDBJ databases">
        <authorList>
            <person name="Li F."/>
        </authorList>
    </citation>
    <scope>NUCLEOTIDE SEQUENCE [LARGE SCALE GENOMIC DNA]</scope>
    <source>
        <strain evidence="2 3">8H24J-4-2</strain>
    </source>
</reference>
<sequence length="115" mass="10977">MRRGRGKEKGSASVLAVGVASVSLVCVAAAGAVGEASVGRASVATAADAAALAGADTLAGFVVGDACEIAARAARVNDARLESCSVTGSEVRVVVGAMILGVAVTSRARAGPPPG</sequence>
<dbReference type="InterPro" id="IPR021202">
    <property type="entry name" value="Rv3654c-like"/>
</dbReference>
<evidence type="ECO:0000313" key="2">
    <source>
        <dbReference type="EMBL" id="RWZ68454.1"/>
    </source>
</evidence>
<accession>A0A3S4E802</accession>
<feature type="transmembrane region" description="Helical" evidence="1">
    <location>
        <begin position="12"/>
        <end position="33"/>
    </location>
</feature>
<name>A0A3S4E802_9MICO</name>
<comment type="caution">
    <text evidence="2">The sequence shown here is derived from an EMBL/GenBank/DDBJ whole genome shotgun (WGS) entry which is preliminary data.</text>
</comment>
<dbReference type="Proteomes" id="UP000288603">
    <property type="component" value="Unassembled WGS sequence"/>
</dbReference>
<proteinExistence type="predicted"/>
<protein>
    <recommendedName>
        <fullName evidence="4">Helicase</fullName>
    </recommendedName>
</protein>
<dbReference type="NCBIfam" id="TIGR03816">
    <property type="entry name" value="tadE_like_DECH"/>
    <property type="match status" value="1"/>
</dbReference>
<dbReference type="RefSeq" id="WP_128497722.1">
    <property type="nucleotide sequence ID" value="NZ_RZNC01000001.1"/>
</dbReference>
<organism evidence="2 3">
    <name type="scientific">Labedella populi</name>
    <dbReference type="NCBI Taxonomy" id="2498850"/>
    <lineage>
        <taxon>Bacteria</taxon>
        <taxon>Bacillati</taxon>
        <taxon>Actinomycetota</taxon>
        <taxon>Actinomycetes</taxon>
        <taxon>Micrococcales</taxon>
        <taxon>Microbacteriaceae</taxon>
        <taxon>Labedella</taxon>
    </lineage>
</organism>
<keyword evidence="1" id="KW-0472">Membrane</keyword>
<evidence type="ECO:0000313" key="3">
    <source>
        <dbReference type="Proteomes" id="UP000288603"/>
    </source>
</evidence>
<evidence type="ECO:0000256" key="1">
    <source>
        <dbReference type="SAM" id="Phobius"/>
    </source>
</evidence>
<gene>
    <name evidence="2" type="ORF">ELQ92_04365</name>
</gene>
<evidence type="ECO:0008006" key="4">
    <source>
        <dbReference type="Google" id="ProtNLM"/>
    </source>
</evidence>
<dbReference type="OrthoDB" id="3791018at2"/>
<dbReference type="EMBL" id="RZNC01000001">
    <property type="protein sequence ID" value="RWZ68454.1"/>
    <property type="molecule type" value="Genomic_DNA"/>
</dbReference>
<dbReference type="AlphaFoldDB" id="A0A3S4E802"/>
<keyword evidence="1" id="KW-0812">Transmembrane</keyword>
<keyword evidence="1" id="KW-1133">Transmembrane helix</keyword>